<dbReference type="InterPro" id="IPR005746">
    <property type="entry name" value="Thioredoxin"/>
</dbReference>
<dbReference type="Pfam" id="PF00085">
    <property type="entry name" value="Thioredoxin"/>
    <property type="match status" value="1"/>
</dbReference>
<keyword evidence="2" id="KW-0813">Transport</keyword>
<reference evidence="8" key="1">
    <citation type="journal article" date="2020" name="mSystems">
        <title>Genome- and Community-Level Interaction Insights into Carbon Utilization and Element Cycling Functions of Hydrothermarchaeota in Hydrothermal Sediment.</title>
        <authorList>
            <person name="Zhou Z."/>
            <person name="Liu Y."/>
            <person name="Xu W."/>
            <person name="Pan J."/>
            <person name="Luo Z.H."/>
            <person name="Li M."/>
        </authorList>
    </citation>
    <scope>NUCLEOTIDE SEQUENCE [LARGE SCALE GENOMIC DNA]</scope>
    <source>
        <strain evidence="8">HyVt-628</strain>
    </source>
</reference>
<dbReference type="Pfam" id="PF14561">
    <property type="entry name" value="TPR_20"/>
    <property type="match status" value="1"/>
</dbReference>
<evidence type="ECO:0000313" key="8">
    <source>
        <dbReference type="EMBL" id="HHE08093.1"/>
    </source>
</evidence>
<dbReference type="Gene3D" id="3.40.30.10">
    <property type="entry name" value="Glutaredoxin"/>
    <property type="match status" value="1"/>
</dbReference>
<dbReference type="SUPFAM" id="SSF52833">
    <property type="entry name" value="Thioredoxin-like"/>
    <property type="match status" value="1"/>
</dbReference>
<proteinExistence type="inferred from homology"/>
<dbReference type="InterPro" id="IPR013766">
    <property type="entry name" value="Thioredoxin_domain"/>
</dbReference>
<dbReference type="FunFam" id="3.40.30.10:FF:000001">
    <property type="entry name" value="Thioredoxin"/>
    <property type="match status" value="1"/>
</dbReference>
<gene>
    <name evidence="8" type="primary">trxA</name>
    <name evidence="8" type="ORF">ENL01_04360</name>
</gene>
<dbReference type="PANTHER" id="PTHR45663:SF11">
    <property type="entry name" value="GEO12009P1"/>
    <property type="match status" value="1"/>
</dbReference>
<dbReference type="PRINTS" id="PR00421">
    <property type="entry name" value="THIOREDOXIN"/>
</dbReference>
<dbReference type="PANTHER" id="PTHR45663">
    <property type="entry name" value="GEO12009P1"/>
    <property type="match status" value="1"/>
</dbReference>
<dbReference type="CDD" id="cd02947">
    <property type="entry name" value="TRX_family"/>
    <property type="match status" value="1"/>
</dbReference>
<evidence type="ECO:0000256" key="4">
    <source>
        <dbReference type="ARBA" id="ARBA00023157"/>
    </source>
</evidence>
<sequence>MQSSAPFDFQNDVIEQSNFIPVLVDFWAPWCGPCRTLAPVLESLAERHVDKWKLVKVNTEELPDIASRYGVRGIPNVKLFSHGEVIDEFTGALPEYQIEQWLKKALPSQWAEQVQRASAEMADGNEAGAVTLLEEVLANEPDNSKAAAMLIRLILFSRPDEALRLAEPLEGEPEYADLSEAVRTLGTLLVRPAGELPDGDSKDAYGSAIESLRAGELDSALDRFIGVLREDRYYDDDGSRKACIAIFRLLGEEHDITMKYRRSFDRAF</sequence>
<dbReference type="Gene3D" id="1.25.40.10">
    <property type="entry name" value="Tetratricopeptide repeat domain"/>
    <property type="match status" value="1"/>
</dbReference>
<keyword evidence="5" id="KW-0676">Redox-active center</keyword>
<dbReference type="GO" id="GO:0005737">
    <property type="term" value="C:cytoplasm"/>
    <property type="evidence" value="ECO:0007669"/>
    <property type="project" value="TreeGrafter"/>
</dbReference>
<keyword evidence="4" id="KW-1015">Disulfide bond</keyword>
<organism evidence="8">
    <name type="scientific">Chlorobaculum parvum</name>
    <dbReference type="NCBI Taxonomy" id="274539"/>
    <lineage>
        <taxon>Bacteria</taxon>
        <taxon>Pseudomonadati</taxon>
        <taxon>Chlorobiota</taxon>
        <taxon>Chlorobiia</taxon>
        <taxon>Chlorobiales</taxon>
        <taxon>Chlorobiaceae</taxon>
        <taxon>Chlorobaculum</taxon>
    </lineage>
</organism>
<evidence type="ECO:0000256" key="3">
    <source>
        <dbReference type="ARBA" id="ARBA00022982"/>
    </source>
</evidence>
<comment type="similarity">
    <text evidence="1">Belongs to the thioredoxin family.</text>
</comment>
<comment type="caution">
    <text evidence="8">The sequence shown here is derived from an EMBL/GenBank/DDBJ whole genome shotgun (WGS) entry which is preliminary data.</text>
</comment>
<accession>A0A7C5HL11</accession>
<evidence type="ECO:0000256" key="5">
    <source>
        <dbReference type="ARBA" id="ARBA00023284"/>
    </source>
</evidence>
<dbReference type="AlphaFoldDB" id="A0A7C5HL11"/>
<dbReference type="PROSITE" id="PS00194">
    <property type="entry name" value="THIOREDOXIN_1"/>
    <property type="match status" value="1"/>
</dbReference>
<dbReference type="GO" id="GO:0006950">
    <property type="term" value="P:response to stress"/>
    <property type="evidence" value="ECO:0007669"/>
    <property type="project" value="UniProtKB-ARBA"/>
</dbReference>
<evidence type="ECO:0000256" key="6">
    <source>
        <dbReference type="NCBIfam" id="TIGR01068"/>
    </source>
</evidence>
<protein>
    <recommendedName>
        <fullName evidence="6">Thioredoxin</fullName>
    </recommendedName>
</protein>
<dbReference type="PROSITE" id="PS51352">
    <property type="entry name" value="THIOREDOXIN_2"/>
    <property type="match status" value="1"/>
</dbReference>
<feature type="domain" description="Thioredoxin" evidence="7">
    <location>
        <begin position="1"/>
        <end position="107"/>
    </location>
</feature>
<dbReference type="Proteomes" id="UP000886059">
    <property type="component" value="Unassembled WGS sequence"/>
</dbReference>
<keyword evidence="3" id="KW-0249">Electron transport</keyword>
<name>A0A7C5HL11_9CHLB</name>
<dbReference type="InterPro" id="IPR036249">
    <property type="entry name" value="Thioredoxin-like_sf"/>
</dbReference>
<dbReference type="GO" id="GO:0015035">
    <property type="term" value="F:protein-disulfide reductase activity"/>
    <property type="evidence" value="ECO:0007669"/>
    <property type="project" value="UniProtKB-UniRule"/>
</dbReference>
<dbReference type="NCBIfam" id="TIGR01068">
    <property type="entry name" value="thioredoxin"/>
    <property type="match status" value="1"/>
</dbReference>
<dbReference type="EMBL" id="DRSK01000246">
    <property type="protein sequence ID" value="HHE08093.1"/>
    <property type="molecule type" value="Genomic_DNA"/>
</dbReference>
<evidence type="ECO:0000256" key="2">
    <source>
        <dbReference type="ARBA" id="ARBA00022448"/>
    </source>
</evidence>
<evidence type="ECO:0000256" key="1">
    <source>
        <dbReference type="ARBA" id="ARBA00008987"/>
    </source>
</evidence>
<dbReference type="InterPro" id="IPR011990">
    <property type="entry name" value="TPR-like_helical_dom_sf"/>
</dbReference>
<dbReference type="InterPro" id="IPR017937">
    <property type="entry name" value="Thioredoxin_CS"/>
</dbReference>
<evidence type="ECO:0000259" key="7">
    <source>
        <dbReference type="PROSITE" id="PS51352"/>
    </source>
</evidence>